<feature type="compositionally biased region" description="Acidic residues" evidence="5">
    <location>
        <begin position="153"/>
        <end position="162"/>
    </location>
</feature>
<protein>
    <recommendedName>
        <fullName evidence="7">Spermatid maturation protein 1 N-terminal domain-containing protein</fullName>
    </recommendedName>
</protein>
<feature type="region of interest" description="Disordered" evidence="5">
    <location>
        <begin position="114"/>
        <end position="162"/>
    </location>
</feature>
<evidence type="ECO:0000313" key="8">
    <source>
        <dbReference type="Ensembl" id="ENSPSNP00000028375.1"/>
    </source>
</evidence>
<dbReference type="InterPro" id="IPR031368">
    <property type="entry name" value="SPEM1_N"/>
</dbReference>
<dbReference type="AlphaFoldDB" id="A0A8C9CRG3"/>
<name>A0A8C9CRG3_PHOSS</name>
<evidence type="ECO:0000256" key="3">
    <source>
        <dbReference type="ARBA" id="ARBA00022989"/>
    </source>
</evidence>
<sequence length="470" mass="52773">MENRLWYDNLGCCHQYQESTQNAEDFLLLLLGLVVLVSIGISMATMVWHGLQNALDKTIYWINQKNDISQACESSPKHPPAKAQDVHIHCTLDPVEVKMAWPACYPLSSYHHLGNRSRSCKPQTIPLQRSGFRRPHRSHGMSQLRPMPSSDREDPDSYLEEEEDLSFPQPKYPWGCWGGLYQQMGLPSNVGLWACQGGILASIPPLCLYLSPELRRMAKRVEAKSELRLQSFGAPCSPTRIWGNVEADQWTSSPPPPRRLPPKPLWVPGGHSTYPSRGQLPYDSWDQRRRGLEGSEPPSALVPRGCRPEAWQRNSPLAHGWSLPSCAHSQPNRSPHPSTGHLTYSRDPHEVRRRAAEWAEMLPVRRPLATSASLTVLAEASYKWAPAPSSALLLRPSQPLPDVQATEHPPPPPTFMPLRRNPGGNANYQVYDSLEQKRQPQESQVRANSLLPSTSASRPSLHRSQTGKMN</sequence>
<keyword evidence="2 6" id="KW-0812">Transmembrane</keyword>
<evidence type="ECO:0000256" key="2">
    <source>
        <dbReference type="ARBA" id="ARBA00022692"/>
    </source>
</evidence>
<evidence type="ECO:0000256" key="6">
    <source>
        <dbReference type="SAM" id="Phobius"/>
    </source>
</evidence>
<dbReference type="GeneTree" id="ENSGT00510000049558"/>
<keyword evidence="3 6" id="KW-1133">Transmembrane helix</keyword>
<dbReference type="PANTHER" id="PTHR34834:SF2">
    <property type="entry name" value="SPEM FAMILY MEMBER 2"/>
    <property type="match status" value="1"/>
</dbReference>
<keyword evidence="4 6" id="KW-0472">Membrane</keyword>
<feature type="domain" description="Spermatid maturation protein 1 N-terminal" evidence="7">
    <location>
        <begin position="123"/>
        <end position="232"/>
    </location>
</feature>
<reference evidence="8" key="3">
    <citation type="submission" date="2025-09" db="UniProtKB">
        <authorList>
            <consortium name="Ensembl"/>
        </authorList>
    </citation>
    <scope>IDENTIFICATION</scope>
</reference>
<reference evidence="8" key="1">
    <citation type="submission" date="2019-08" db="EMBL/GenBank/DDBJ databases">
        <title>Phocoena sinus (Vaquita) genome, mPhoSin1, primary haplotype.</title>
        <authorList>
            <person name="Morin P."/>
            <person name="Mountcastle J."/>
            <person name="Fungtammasan C."/>
            <person name="Rhie A."/>
            <person name="Rojas-Bracho L."/>
            <person name="Smith C.R."/>
            <person name="Taylor B.L."/>
            <person name="Gulland F.M.D."/>
            <person name="Musser W."/>
            <person name="Houck M."/>
            <person name="Haase B."/>
            <person name="Paez S."/>
            <person name="Howe K."/>
            <person name="Torrance J."/>
            <person name="Formenti G."/>
            <person name="Phillippy A."/>
            <person name="Ryder O."/>
            <person name="Jarvis E.D."/>
            <person name="Fedrigo O."/>
        </authorList>
    </citation>
    <scope>NUCLEOTIDE SEQUENCE [LARGE SCALE GENOMIC DNA]</scope>
</reference>
<evidence type="ECO:0000259" key="7">
    <source>
        <dbReference type="Pfam" id="PF15670"/>
    </source>
</evidence>
<evidence type="ECO:0000313" key="9">
    <source>
        <dbReference type="Proteomes" id="UP000694554"/>
    </source>
</evidence>
<feature type="compositionally biased region" description="Pro residues" evidence="5">
    <location>
        <begin position="253"/>
        <end position="265"/>
    </location>
</feature>
<dbReference type="PANTHER" id="PTHR34834">
    <property type="entry name" value="SPERMATID MATURATION PROTEIN 1"/>
    <property type="match status" value="1"/>
</dbReference>
<comment type="subcellular location">
    <subcellularLocation>
        <location evidence="1">Membrane</location>
        <topology evidence="1">Single-pass membrane protein</topology>
    </subcellularLocation>
</comment>
<feature type="region of interest" description="Disordered" evidence="5">
    <location>
        <begin position="247"/>
        <end position="306"/>
    </location>
</feature>
<dbReference type="Proteomes" id="UP000694554">
    <property type="component" value="Chromosome 20"/>
</dbReference>
<evidence type="ECO:0000256" key="4">
    <source>
        <dbReference type="ARBA" id="ARBA00023136"/>
    </source>
</evidence>
<organism evidence="8 9">
    <name type="scientific">Phocoena sinus</name>
    <name type="common">Vaquita</name>
    <dbReference type="NCBI Taxonomy" id="42100"/>
    <lineage>
        <taxon>Eukaryota</taxon>
        <taxon>Metazoa</taxon>
        <taxon>Chordata</taxon>
        <taxon>Craniata</taxon>
        <taxon>Vertebrata</taxon>
        <taxon>Euteleostomi</taxon>
        <taxon>Mammalia</taxon>
        <taxon>Eutheria</taxon>
        <taxon>Laurasiatheria</taxon>
        <taxon>Artiodactyla</taxon>
        <taxon>Whippomorpha</taxon>
        <taxon>Cetacea</taxon>
        <taxon>Odontoceti</taxon>
        <taxon>Phocoenidae</taxon>
        <taxon>Phocoena</taxon>
    </lineage>
</organism>
<feature type="region of interest" description="Disordered" evidence="5">
    <location>
        <begin position="322"/>
        <end position="348"/>
    </location>
</feature>
<proteinExistence type="predicted"/>
<feature type="transmembrane region" description="Helical" evidence="6">
    <location>
        <begin position="26"/>
        <end position="48"/>
    </location>
</feature>
<feature type="region of interest" description="Disordered" evidence="5">
    <location>
        <begin position="400"/>
        <end position="470"/>
    </location>
</feature>
<feature type="compositionally biased region" description="Polar residues" evidence="5">
    <location>
        <begin position="327"/>
        <end position="342"/>
    </location>
</feature>
<evidence type="ECO:0000256" key="1">
    <source>
        <dbReference type="ARBA" id="ARBA00004167"/>
    </source>
</evidence>
<evidence type="ECO:0000256" key="5">
    <source>
        <dbReference type="SAM" id="MobiDB-lite"/>
    </source>
</evidence>
<feature type="compositionally biased region" description="Polar residues" evidence="5">
    <location>
        <begin position="441"/>
        <end position="470"/>
    </location>
</feature>
<dbReference type="Pfam" id="PF15670">
    <property type="entry name" value="Spem1"/>
    <property type="match status" value="2"/>
</dbReference>
<dbReference type="Ensembl" id="ENSPSNT00000031862.1">
    <property type="protein sequence ID" value="ENSPSNP00000028375.1"/>
    <property type="gene ID" value="ENSPSNG00000020551.1"/>
</dbReference>
<dbReference type="GO" id="GO:0016020">
    <property type="term" value="C:membrane"/>
    <property type="evidence" value="ECO:0007669"/>
    <property type="project" value="UniProtKB-SubCell"/>
</dbReference>
<feature type="domain" description="Spermatid maturation protein 1 N-terminal" evidence="7">
    <location>
        <begin position="1"/>
        <end position="121"/>
    </location>
</feature>
<gene>
    <name evidence="8" type="primary">LOC116746165</name>
</gene>
<keyword evidence="9" id="KW-1185">Reference proteome</keyword>
<accession>A0A8C9CRG3</accession>
<reference evidence="8" key="2">
    <citation type="submission" date="2025-08" db="UniProtKB">
        <authorList>
            <consortium name="Ensembl"/>
        </authorList>
    </citation>
    <scope>IDENTIFICATION</scope>
</reference>